<evidence type="ECO:0000256" key="5">
    <source>
        <dbReference type="ARBA" id="ARBA00023136"/>
    </source>
</evidence>
<dbReference type="AlphaFoldDB" id="A0A452QL65"/>
<evidence type="ECO:0000313" key="11">
    <source>
        <dbReference type="Ensembl" id="ENSUAMP00000006022.1"/>
    </source>
</evidence>
<keyword evidence="12" id="KW-1185">Reference proteome</keyword>
<proteinExistence type="predicted"/>
<keyword evidence="2 9" id="KW-0812">Transmembrane</keyword>
<keyword evidence="3" id="KW-0735">Signal-anchor</keyword>
<accession>A0A452QL65</accession>
<keyword evidence="8" id="KW-0175">Coiled coil</keyword>
<keyword evidence="6" id="KW-1015">Disulfide bond</keyword>
<evidence type="ECO:0000313" key="12">
    <source>
        <dbReference type="Proteomes" id="UP000291022"/>
    </source>
</evidence>
<dbReference type="GeneTree" id="ENSGT00390000008117"/>
<dbReference type="SMART" id="SM00034">
    <property type="entry name" value="CLECT"/>
    <property type="match status" value="1"/>
</dbReference>
<dbReference type="PANTHER" id="PTHR46329">
    <property type="entry name" value="KILLER CELL LECTIN-LIKE RECEPTOR 2"/>
    <property type="match status" value="1"/>
</dbReference>
<reference evidence="11" key="3">
    <citation type="submission" date="2025-09" db="UniProtKB">
        <authorList>
            <consortium name="Ensembl"/>
        </authorList>
    </citation>
    <scope>IDENTIFICATION</scope>
</reference>
<keyword evidence="5 9" id="KW-0472">Membrane</keyword>
<dbReference type="InterPro" id="IPR052013">
    <property type="entry name" value="Mouse_KLRs"/>
</dbReference>
<dbReference type="Pfam" id="PF08391">
    <property type="entry name" value="Ly49"/>
    <property type="match status" value="1"/>
</dbReference>
<feature type="coiled-coil region" evidence="8">
    <location>
        <begin position="55"/>
        <end position="82"/>
    </location>
</feature>
<evidence type="ECO:0000256" key="9">
    <source>
        <dbReference type="SAM" id="Phobius"/>
    </source>
</evidence>
<reference evidence="12" key="1">
    <citation type="submission" date="2016-06" db="EMBL/GenBank/DDBJ databases">
        <title>De novo assembly and RNA-Seq shows season-dependent expression and editing in black bear kidneys.</title>
        <authorList>
            <person name="Korstanje R."/>
            <person name="Srivastava A."/>
            <person name="Sarsani V.K."/>
            <person name="Sheehan S.M."/>
            <person name="Seger R.L."/>
            <person name="Barter M.E."/>
            <person name="Lindqvist C."/>
            <person name="Brody L.C."/>
            <person name="Mullikin J.C."/>
        </authorList>
    </citation>
    <scope>NUCLEOTIDE SEQUENCE [LARGE SCALE GENOMIC DNA]</scope>
</reference>
<dbReference type="Ensembl" id="ENSUAMT00000006818.1">
    <property type="protein sequence ID" value="ENSUAMP00000006022.1"/>
    <property type="gene ID" value="ENSUAMG00000005309.1"/>
</dbReference>
<organism evidence="11 12">
    <name type="scientific">Ursus americanus</name>
    <name type="common">American black bear</name>
    <name type="synonym">Euarctos americanus</name>
    <dbReference type="NCBI Taxonomy" id="9643"/>
    <lineage>
        <taxon>Eukaryota</taxon>
        <taxon>Metazoa</taxon>
        <taxon>Chordata</taxon>
        <taxon>Craniata</taxon>
        <taxon>Vertebrata</taxon>
        <taxon>Euteleostomi</taxon>
        <taxon>Mammalia</taxon>
        <taxon>Eutheria</taxon>
        <taxon>Laurasiatheria</taxon>
        <taxon>Carnivora</taxon>
        <taxon>Caniformia</taxon>
        <taxon>Ursidae</taxon>
        <taxon>Ursus</taxon>
    </lineage>
</organism>
<protein>
    <recommendedName>
        <fullName evidence="10">C-type lectin domain-containing protein</fullName>
    </recommendedName>
</protein>
<dbReference type="InterPro" id="IPR013600">
    <property type="entry name" value="Ly49_N"/>
</dbReference>
<keyword evidence="4 9" id="KW-1133">Transmembrane helix</keyword>
<sequence length="275" mass="32000">MVSQVKVRSGQGSAPDDYLSFLFKGFSVPWHLISVTLGILCLLLLVTVALLGTKISQYIQENHQQREEIGNLTREHHILQNDSYLKERLLINKTLEYNILKNESLQQKKEQDLLFSGRTYQRENEVIKILFNFGGLISIFHLSYRGIKYYYFIPESQNWKGCKQTCQSYNSSLLKINDEDELTVFHIETSVEFIFNVLCQLREKKTSVLHLPSWVPTFTYPHNYTFMSSSGRGQCAFLTSTRTTPIECSKTYGCICEGRIDDLFSAHFDRYKKKR</sequence>
<dbReference type="InterPro" id="IPR001304">
    <property type="entry name" value="C-type_lectin-like"/>
</dbReference>
<name>A0A452QL65_URSAM</name>
<feature type="transmembrane region" description="Helical" evidence="9">
    <location>
        <begin position="28"/>
        <end position="51"/>
    </location>
</feature>
<dbReference type="InterPro" id="IPR016187">
    <property type="entry name" value="CTDL_fold"/>
</dbReference>
<keyword evidence="7" id="KW-0325">Glycoprotein</keyword>
<evidence type="ECO:0000256" key="1">
    <source>
        <dbReference type="ARBA" id="ARBA00004606"/>
    </source>
</evidence>
<evidence type="ECO:0000256" key="8">
    <source>
        <dbReference type="SAM" id="Coils"/>
    </source>
</evidence>
<reference evidence="11" key="2">
    <citation type="submission" date="2025-08" db="UniProtKB">
        <authorList>
            <consortium name="Ensembl"/>
        </authorList>
    </citation>
    <scope>IDENTIFICATION</scope>
</reference>
<feature type="domain" description="C-type lectin" evidence="10">
    <location>
        <begin position="136"/>
        <end position="257"/>
    </location>
</feature>
<dbReference type="Proteomes" id="UP000291022">
    <property type="component" value="Unassembled WGS sequence"/>
</dbReference>
<evidence type="ECO:0000256" key="2">
    <source>
        <dbReference type="ARBA" id="ARBA00022692"/>
    </source>
</evidence>
<dbReference type="Gene3D" id="3.10.100.10">
    <property type="entry name" value="Mannose-Binding Protein A, subunit A"/>
    <property type="match status" value="1"/>
</dbReference>
<evidence type="ECO:0000259" key="10">
    <source>
        <dbReference type="SMART" id="SM00034"/>
    </source>
</evidence>
<comment type="subcellular location">
    <subcellularLocation>
        <location evidence="1">Membrane</location>
        <topology evidence="1">Single-pass type II membrane protein</topology>
    </subcellularLocation>
</comment>
<dbReference type="InterPro" id="IPR016186">
    <property type="entry name" value="C-type_lectin-like/link_sf"/>
</dbReference>
<evidence type="ECO:0000256" key="7">
    <source>
        <dbReference type="ARBA" id="ARBA00023180"/>
    </source>
</evidence>
<evidence type="ECO:0000256" key="3">
    <source>
        <dbReference type="ARBA" id="ARBA00022968"/>
    </source>
</evidence>
<evidence type="ECO:0000256" key="6">
    <source>
        <dbReference type="ARBA" id="ARBA00023157"/>
    </source>
</evidence>
<dbReference type="PANTHER" id="PTHR46329:SF1">
    <property type="entry name" value="KILLER CELL LECTIN-LIKE RECEPTOR 2"/>
    <property type="match status" value="1"/>
</dbReference>
<dbReference type="SUPFAM" id="SSF56436">
    <property type="entry name" value="C-type lectin-like"/>
    <property type="match status" value="1"/>
</dbReference>
<evidence type="ECO:0000256" key="4">
    <source>
        <dbReference type="ARBA" id="ARBA00022989"/>
    </source>
</evidence>
<dbReference type="GO" id="GO:0005886">
    <property type="term" value="C:plasma membrane"/>
    <property type="evidence" value="ECO:0007669"/>
    <property type="project" value="UniProtKB-ARBA"/>
</dbReference>